<feature type="region of interest" description="Disordered" evidence="7">
    <location>
        <begin position="1"/>
        <end position="71"/>
    </location>
</feature>
<keyword evidence="3" id="KW-0732">Signal</keyword>
<protein>
    <recommendedName>
        <fullName evidence="6">Serine protease</fullName>
        <ecNumber evidence="6">3.4.21.-</ecNumber>
    </recommendedName>
</protein>
<evidence type="ECO:0000313" key="8">
    <source>
        <dbReference type="EMBL" id="MDN3564212.1"/>
    </source>
</evidence>
<dbReference type="EC" id="3.4.21.-" evidence="6"/>
<evidence type="ECO:0000256" key="6">
    <source>
        <dbReference type="RuleBase" id="RU004296"/>
    </source>
</evidence>
<comment type="caution">
    <text evidence="8">The sequence shown here is derived from an EMBL/GenBank/DDBJ whole genome shotgun (WGS) entry which is preliminary data.</text>
</comment>
<feature type="compositionally biased region" description="Low complexity" evidence="7">
    <location>
        <begin position="20"/>
        <end position="35"/>
    </location>
</feature>
<dbReference type="InterPro" id="IPR018114">
    <property type="entry name" value="TRYPSIN_HIS"/>
</dbReference>
<dbReference type="InterPro" id="IPR050966">
    <property type="entry name" value="Glutamyl_endopeptidase"/>
</dbReference>
<evidence type="ECO:0000256" key="4">
    <source>
        <dbReference type="ARBA" id="ARBA00022801"/>
    </source>
</evidence>
<name>A0ABT8A354_9PROT</name>
<evidence type="ECO:0000256" key="1">
    <source>
        <dbReference type="ARBA" id="ARBA00008764"/>
    </source>
</evidence>
<keyword evidence="2 6" id="KW-0645">Protease</keyword>
<sequence length="454" mass="47655">MSSSMANEAVVNGGSETVPEYGAENEATEANGEAASSLRASHAVVSYSIPSETTQQAGGDEGGDGGEAVTDEGFGFNLGPFSVSFEAAEESGAEAQFESVEGWDESAQEAAEEADAEAVVDAWYGEASESQQQEFFQFLAPLMPILLKTVVPAVASAAAKNLPGAVSGILQRLGRRRVSGPRREAGGLEAGLDEAALEAASQQLEMIIDRDDRTQVLNTTAVPWKRICHLEIIAANGRKFLGSGALVAPRTVITAGHCVFMRQQGGWVRSITVSPGRNGASKPLGSCKAVGLRSVRGWVNDGQRDFDYAAIILPTSCRIPHVSAFGFASLQDQELLSRKLNTAGYPGDKPAGTLWYAGRKATSLTPRTIVYNTATMGGQSGSPVWLRRADGARLMVGIHTNGSMSGNSATRITAPVLANLKRWRQEGMTSLQGSATAGTAGQRTPGFRTTLASG</sequence>
<dbReference type="Gene3D" id="2.40.10.10">
    <property type="entry name" value="Trypsin-like serine proteases"/>
    <property type="match status" value="2"/>
</dbReference>
<dbReference type="InterPro" id="IPR043504">
    <property type="entry name" value="Peptidase_S1_PA_chymotrypsin"/>
</dbReference>
<dbReference type="SUPFAM" id="SSF50494">
    <property type="entry name" value="Trypsin-like serine proteases"/>
    <property type="match status" value="1"/>
</dbReference>
<evidence type="ECO:0000256" key="7">
    <source>
        <dbReference type="SAM" id="MobiDB-lite"/>
    </source>
</evidence>
<keyword evidence="4 6" id="KW-0378">Hydrolase</keyword>
<evidence type="ECO:0000256" key="3">
    <source>
        <dbReference type="ARBA" id="ARBA00022729"/>
    </source>
</evidence>
<keyword evidence="5 6" id="KW-0720">Serine protease</keyword>
<keyword evidence="9" id="KW-1185">Reference proteome</keyword>
<feature type="compositionally biased region" description="Polar residues" evidence="7">
    <location>
        <begin position="430"/>
        <end position="442"/>
    </location>
</feature>
<comment type="similarity">
    <text evidence="1 6">Belongs to the peptidase S1B family.</text>
</comment>
<dbReference type="Proteomes" id="UP001529369">
    <property type="component" value="Unassembled WGS sequence"/>
</dbReference>
<dbReference type="PROSITE" id="PS00134">
    <property type="entry name" value="TRYPSIN_HIS"/>
    <property type="match status" value="1"/>
</dbReference>
<dbReference type="PANTHER" id="PTHR15462:SF8">
    <property type="entry name" value="SERINE PROTEASE"/>
    <property type="match status" value="1"/>
</dbReference>
<organism evidence="8 9">
    <name type="scientific">Paeniroseomonas aquatica</name>
    <dbReference type="NCBI Taxonomy" id="373043"/>
    <lineage>
        <taxon>Bacteria</taxon>
        <taxon>Pseudomonadati</taxon>
        <taxon>Pseudomonadota</taxon>
        <taxon>Alphaproteobacteria</taxon>
        <taxon>Acetobacterales</taxon>
        <taxon>Acetobacteraceae</taxon>
        <taxon>Paeniroseomonas</taxon>
    </lineage>
</organism>
<dbReference type="EMBL" id="JAUFPN010000069">
    <property type="protein sequence ID" value="MDN3564212.1"/>
    <property type="molecule type" value="Genomic_DNA"/>
</dbReference>
<dbReference type="InterPro" id="IPR009003">
    <property type="entry name" value="Peptidase_S1_PA"/>
</dbReference>
<feature type="region of interest" description="Disordered" evidence="7">
    <location>
        <begin position="430"/>
        <end position="454"/>
    </location>
</feature>
<evidence type="ECO:0000256" key="5">
    <source>
        <dbReference type="ARBA" id="ARBA00022825"/>
    </source>
</evidence>
<reference evidence="9" key="1">
    <citation type="journal article" date="2019" name="Int. J. Syst. Evol. Microbiol.">
        <title>The Global Catalogue of Microorganisms (GCM) 10K type strain sequencing project: providing services to taxonomists for standard genome sequencing and annotation.</title>
        <authorList>
            <consortium name="The Broad Institute Genomics Platform"/>
            <consortium name="The Broad Institute Genome Sequencing Center for Infectious Disease"/>
            <person name="Wu L."/>
            <person name="Ma J."/>
        </authorList>
    </citation>
    <scope>NUCLEOTIDE SEQUENCE [LARGE SCALE GENOMIC DNA]</scope>
    <source>
        <strain evidence="9">CECT 7131</strain>
    </source>
</reference>
<proteinExistence type="inferred from homology"/>
<accession>A0ABT8A354</accession>
<gene>
    <name evidence="8" type="ORF">QWZ14_07510</name>
</gene>
<evidence type="ECO:0000256" key="2">
    <source>
        <dbReference type="ARBA" id="ARBA00022670"/>
    </source>
</evidence>
<dbReference type="PANTHER" id="PTHR15462">
    <property type="entry name" value="SERINE PROTEASE"/>
    <property type="match status" value="1"/>
</dbReference>
<evidence type="ECO:0000313" key="9">
    <source>
        <dbReference type="Proteomes" id="UP001529369"/>
    </source>
</evidence>
<dbReference type="RefSeq" id="WP_290316002.1">
    <property type="nucleotide sequence ID" value="NZ_JAUFPN010000069.1"/>
</dbReference>
<dbReference type="PRINTS" id="PR00839">
    <property type="entry name" value="V8PROTEASE"/>
</dbReference>
<dbReference type="InterPro" id="IPR008256">
    <property type="entry name" value="Peptidase_S1B"/>
</dbReference>